<dbReference type="Gene3D" id="3.10.450.50">
    <property type="match status" value="1"/>
</dbReference>
<accession>A0A1G8BJV0</accession>
<evidence type="ECO:0000313" key="3">
    <source>
        <dbReference type="Proteomes" id="UP000199045"/>
    </source>
</evidence>
<gene>
    <name evidence="2" type="ORF">SAMN04488121_11171</name>
</gene>
<feature type="domain" description="SnoaL-like" evidence="1">
    <location>
        <begin position="12"/>
        <end position="110"/>
    </location>
</feature>
<dbReference type="EMBL" id="FNBN01000011">
    <property type="protein sequence ID" value="SDH33512.1"/>
    <property type="molecule type" value="Genomic_DNA"/>
</dbReference>
<sequence length="118" mass="13752">MISREQVLQFADEWVAAWNTHNLDAVLEHYTEDFEMSSPFILQMGISPDGRLKGKENVRNYWEKALVKYPDLHFELHEVLSCINTVVIYYTSVKGKKAAEFFVFNEDGKVFLAMGHYN</sequence>
<dbReference type="OrthoDB" id="333383at2"/>
<dbReference type="InterPro" id="IPR037401">
    <property type="entry name" value="SnoaL-like"/>
</dbReference>
<protein>
    <submittedName>
        <fullName evidence="2">SnoaL-like domain-containing protein</fullName>
    </submittedName>
</protein>
<evidence type="ECO:0000259" key="1">
    <source>
        <dbReference type="Pfam" id="PF12680"/>
    </source>
</evidence>
<dbReference type="InterPro" id="IPR032710">
    <property type="entry name" value="NTF2-like_dom_sf"/>
</dbReference>
<dbReference type="AlphaFoldDB" id="A0A1G8BJV0"/>
<evidence type="ECO:0000313" key="2">
    <source>
        <dbReference type="EMBL" id="SDH33512.1"/>
    </source>
</evidence>
<dbReference type="SUPFAM" id="SSF54427">
    <property type="entry name" value="NTF2-like"/>
    <property type="match status" value="1"/>
</dbReference>
<dbReference type="Proteomes" id="UP000199045">
    <property type="component" value="Unassembled WGS sequence"/>
</dbReference>
<dbReference type="STRING" id="104663.SAMN04488121_11171"/>
<organism evidence="2 3">
    <name type="scientific">Chitinophaga filiformis</name>
    <name type="common">Myxococcus filiformis</name>
    <name type="synonym">Flexibacter filiformis</name>
    <dbReference type="NCBI Taxonomy" id="104663"/>
    <lineage>
        <taxon>Bacteria</taxon>
        <taxon>Pseudomonadati</taxon>
        <taxon>Bacteroidota</taxon>
        <taxon>Chitinophagia</taxon>
        <taxon>Chitinophagales</taxon>
        <taxon>Chitinophagaceae</taxon>
        <taxon>Chitinophaga</taxon>
    </lineage>
</organism>
<reference evidence="2 3" key="1">
    <citation type="submission" date="2016-10" db="EMBL/GenBank/DDBJ databases">
        <authorList>
            <person name="de Groot N.N."/>
        </authorList>
    </citation>
    <scope>NUCLEOTIDE SEQUENCE [LARGE SCALE GENOMIC DNA]</scope>
    <source>
        <strain evidence="2 3">DSM 527</strain>
    </source>
</reference>
<dbReference type="Pfam" id="PF12680">
    <property type="entry name" value="SnoaL_2"/>
    <property type="match status" value="1"/>
</dbReference>
<dbReference type="RefSeq" id="WP_089837749.1">
    <property type="nucleotide sequence ID" value="NZ_FNBN01000011.1"/>
</dbReference>
<name>A0A1G8BJV0_CHIFI</name>
<proteinExistence type="predicted"/>